<reference evidence="2 3" key="1">
    <citation type="submission" date="2021-06" db="EMBL/GenBank/DDBJ databases">
        <authorList>
            <person name="Sun Q."/>
            <person name="Li D."/>
        </authorList>
    </citation>
    <scope>NUCLEOTIDE SEQUENCE [LARGE SCALE GENOMIC DNA]</scope>
    <source>
        <strain evidence="2 3">MSJd-7</strain>
    </source>
</reference>
<organism evidence="2 3">
    <name type="scientific">Butyricicoccus intestinisimiae</name>
    <dbReference type="NCBI Taxonomy" id="2841509"/>
    <lineage>
        <taxon>Bacteria</taxon>
        <taxon>Bacillati</taxon>
        <taxon>Bacillota</taxon>
        <taxon>Clostridia</taxon>
        <taxon>Eubacteriales</taxon>
        <taxon>Butyricicoccaceae</taxon>
        <taxon>Butyricicoccus</taxon>
    </lineage>
</organism>
<evidence type="ECO:0000256" key="1">
    <source>
        <dbReference type="SAM" id="Coils"/>
    </source>
</evidence>
<proteinExistence type="predicted"/>
<feature type="coiled-coil region" evidence="1">
    <location>
        <begin position="311"/>
        <end position="338"/>
    </location>
</feature>
<comment type="caution">
    <text evidence="2">The sequence shown here is derived from an EMBL/GenBank/DDBJ whole genome shotgun (WGS) entry which is preliminary data.</text>
</comment>
<sequence length="497" mass="58451">METEKNRFSQLLEQLMNLGEIKNAALAKALQYDVSYISKWVSGRMLPAEKNKRNVLKRIGQELVRLSSQTGKENLYENYQIWNDAELGEAIFDNLEAEYDFVQDTQRLYGSSIEPKTVFFAELSPAQYIAKMHHPVLRRVSQLHITAEMDLLALTHEYRLQIIQGNIRRDIHAFYPDVHFSLMVDLSPEKFDYTYDPIFLINMMSDMARIDFKLYKGAQAAGRLIFAVKDEFMISGMLMDFNRCMAVTVSSDAENSNPMYHSIRDLCTREMLLYRSTTMQKMIDGKYYVRAILAVNQKWVVGHLTEHFLPDDLFEELLEQVKEQYDEEQEQRIRYLHTLTNKMMETTNISVILHSIALANLAVDGELDFFDHPMHLSLQQRKRCLQYILELCTQRENFNVKLVYGCLVADFQYAETQCVFLSDTICYVRLHTENRKNNLALFNHPDMKTIFLRFFEHMWSKKRKVIREETEEICAFIQEAIQRVDILDRASKEKETD</sequence>
<dbReference type="EMBL" id="JAHLQI010000001">
    <property type="protein sequence ID" value="MBU5489047.1"/>
    <property type="molecule type" value="Genomic_DNA"/>
</dbReference>
<keyword evidence="3" id="KW-1185">Reference proteome</keyword>
<dbReference type="Proteomes" id="UP000783588">
    <property type="component" value="Unassembled WGS sequence"/>
</dbReference>
<name>A0ABS6EMX4_9FIRM</name>
<protein>
    <recommendedName>
        <fullName evidence="4">XRE family transcriptional regulator</fullName>
    </recommendedName>
</protein>
<accession>A0ABS6EMX4</accession>
<keyword evidence="1" id="KW-0175">Coiled coil</keyword>
<evidence type="ECO:0000313" key="2">
    <source>
        <dbReference type="EMBL" id="MBU5489047.1"/>
    </source>
</evidence>
<evidence type="ECO:0008006" key="4">
    <source>
        <dbReference type="Google" id="ProtNLM"/>
    </source>
</evidence>
<evidence type="ECO:0000313" key="3">
    <source>
        <dbReference type="Proteomes" id="UP000783588"/>
    </source>
</evidence>
<gene>
    <name evidence="2" type="ORF">KQI75_00140</name>
</gene>
<dbReference type="RefSeq" id="WP_216468666.1">
    <property type="nucleotide sequence ID" value="NZ_JAHLQI010000001.1"/>
</dbReference>